<dbReference type="Pfam" id="PF13443">
    <property type="entry name" value="HTH_26"/>
    <property type="match status" value="1"/>
</dbReference>
<gene>
    <name evidence="2" type="ORF">IAD25_08315</name>
</gene>
<reference evidence="2" key="1">
    <citation type="submission" date="2020-10" db="EMBL/GenBank/DDBJ databases">
        <authorList>
            <person name="Gilroy R."/>
        </authorList>
    </citation>
    <scope>NUCLEOTIDE SEQUENCE</scope>
    <source>
        <strain evidence="2">ChiSjej4B22-8349</strain>
    </source>
</reference>
<name>A0A9D1N7U2_9FIRM</name>
<evidence type="ECO:0000313" key="2">
    <source>
        <dbReference type="EMBL" id="HIU96690.1"/>
    </source>
</evidence>
<accession>A0A9D1N7U2</accession>
<dbReference type="Proteomes" id="UP000824130">
    <property type="component" value="Unassembled WGS sequence"/>
</dbReference>
<evidence type="ECO:0000259" key="1">
    <source>
        <dbReference type="Pfam" id="PF13443"/>
    </source>
</evidence>
<dbReference type="AlphaFoldDB" id="A0A9D1N7U2"/>
<dbReference type="InterPro" id="IPR001387">
    <property type="entry name" value="Cro/C1-type_HTH"/>
</dbReference>
<dbReference type="EMBL" id="DVOB01000177">
    <property type="protein sequence ID" value="HIU96690.1"/>
    <property type="molecule type" value="Genomic_DNA"/>
</dbReference>
<comment type="caution">
    <text evidence="2">The sequence shown here is derived from an EMBL/GenBank/DDBJ whole genome shotgun (WGS) entry which is preliminary data.</text>
</comment>
<proteinExistence type="predicted"/>
<evidence type="ECO:0000313" key="3">
    <source>
        <dbReference type="Proteomes" id="UP000824130"/>
    </source>
</evidence>
<feature type="domain" description="HTH cro/C1-type" evidence="1">
    <location>
        <begin position="30"/>
        <end position="62"/>
    </location>
</feature>
<sequence length="69" mass="7684">MTSPGAGVTGLLRRSTCVALPSRRRLAAMLLSNETKSIRYETIDTLCAIFQCTPNELFIYAEDDMDNKI</sequence>
<reference evidence="2" key="2">
    <citation type="journal article" date="2021" name="PeerJ">
        <title>Extensive microbial diversity within the chicken gut microbiome revealed by metagenomics and culture.</title>
        <authorList>
            <person name="Gilroy R."/>
            <person name="Ravi A."/>
            <person name="Getino M."/>
            <person name="Pursley I."/>
            <person name="Horton D.L."/>
            <person name="Alikhan N.F."/>
            <person name="Baker D."/>
            <person name="Gharbi K."/>
            <person name="Hall N."/>
            <person name="Watson M."/>
            <person name="Adriaenssens E.M."/>
            <person name="Foster-Nyarko E."/>
            <person name="Jarju S."/>
            <person name="Secka A."/>
            <person name="Antonio M."/>
            <person name="Oren A."/>
            <person name="Chaudhuri R.R."/>
            <person name="La Ragione R."/>
            <person name="Hildebrand F."/>
            <person name="Pallen M.J."/>
        </authorList>
    </citation>
    <scope>NUCLEOTIDE SEQUENCE</scope>
    <source>
        <strain evidence="2">ChiSjej4B22-8349</strain>
    </source>
</reference>
<protein>
    <submittedName>
        <fullName evidence="2">Helix-turn-helix transcriptional regulator</fullName>
    </submittedName>
</protein>
<organism evidence="2 3">
    <name type="scientific">Candidatus Allocopromorpha excrementipullorum</name>
    <dbReference type="NCBI Taxonomy" id="2840743"/>
    <lineage>
        <taxon>Bacteria</taxon>
        <taxon>Bacillati</taxon>
        <taxon>Bacillota</taxon>
        <taxon>Clostridia</taxon>
        <taxon>Eubacteriales</taxon>
        <taxon>Eubacteriaceae</taxon>
        <taxon>Eubacteriaceae incertae sedis</taxon>
        <taxon>Candidatus Allocopromorpha</taxon>
    </lineage>
</organism>